<gene>
    <name evidence="1" type="ORF">DPMN_054214</name>
    <name evidence="2" type="ORF">DPMN_054252</name>
</gene>
<comment type="caution">
    <text evidence="2">The sequence shown here is derived from an EMBL/GenBank/DDBJ whole genome shotgun (WGS) entry which is preliminary data.</text>
</comment>
<evidence type="ECO:0000313" key="1">
    <source>
        <dbReference type="EMBL" id="KAH3728260.1"/>
    </source>
</evidence>
<dbReference type="Proteomes" id="UP000828390">
    <property type="component" value="Unassembled WGS sequence"/>
</dbReference>
<evidence type="ECO:0000313" key="2">
    <source>
        <dbReference type="EMBL" id="KAH3728298.1"/>
    </source>
</evidence>
<dbReference type="PANTHER" id="PTHR22605:SF16">
    <property type="entry name" value="E3 UBIQUITIN-PROTEIN LIGASE RNF213"/>
    <property type="match status" value="1"/>
</dbReference>
<proteinExistence type="predicted"/>
<reference evidence="2" key="2">
    <citation type="submission" date="2020-11" db="EMBL/GenBank/DDBJ databases">
        <authorList>
            <person name="McCartney M.A."/>
            <person name="Auch B."/>
            <person name="Kono T."/>
            <person name="Mallez S."/>
            <person name="Becker A."/>
            <person name="Gohl D.M."/>
            <person name="Silverstein K.A.T."/>
            <person name="Koren S."/>
            <person name="Bechman K.B."/>
            <person name="Herman A."/>
            <person name="Abrahante J.E."/>
            <person name="Garbe J."/>
        </authorList>
    </citation>
    <scope>NUCLEOTIDE SEQUENCE</scope>
    <source>
        <strain evidence="2">Duluth1</strain>
        <tissue evidence="2">Whole animal</tissue>
    </source>
</reference>
<dbReference type="EMBL" id="JAIWYP010000012">
    <property type="protein sequence ID" value="KAH3728260.1"/>
    <property type="molecule type" value="Genomic_DNA"/>
</dbReference>
<organism evidence="2 3">
    <name type="scientific">Dreissena polymorpha</name>
    <name type="common">Zebra mussel</name>
    <name type="synonym">Mytilus polymorpha</name>
    <dbReference type="NCBI Taxonomy" id="45954"/>
    <lineage>
        <taxon>Eukaryota</taxon>
        <taxon>Metazoa</taxon>
        <taxon>Spiralia</taxon>
        <taxon>Lophotrochozoa</taxon>
        <taxon>Mollusca</taxon>
        <taxon>Bivalvia</taxon>
        <taxon>Autobranchia</taxon>
        <taxon>Heteroconchia</taxon>
        <taxon>Euheterodonta</taxon>
        <taxon>Imparidentia</taxon>
        <taxon>Neoheterodontei</taxon>
        <taxon>Myida</taxon>
        <taxon>Dreissenoidea</taxon>
        <taxon>Dreissenidae</taxon>
        <taxon>Dreissena</taxon>
    </lineage>
</organism>
<dbReference type="EMBL" id="JAIWYP010000012">
    <property type="protein sequence ID" value="KAH3728298.1"/>
    <property type="molecule type" value="Genomic_DNA"/>
</dbReference>
<reference evidence="2" key="1">
    <citation type="journal article" date="2019" name="bioRxiv">
        <title>The Genome of the Zebra Mussel, Dreissena polymorpha: A Resource for Invasive Species Research.</title>
        <authorList>
            <person name="McCartney M.A."/>
            <person name="Auch B."/>
            <person name="Kono T."/>
            <person name="Mallez S."/>
            <person name="Zhang Y."/>
            <person name="Obille A."/>
            <person name="Becker A."/>
            <person name="Abrahante J.E."/>
            <person name="Garbe J."/>
            <person name="Badalamenti J.P."/>
            <person name="Herman A."/>
            <person name="Mangelson H."/>
            <person name="Liachko I."/>
            <person name="Sullivan S."/>
            <person name="Sone E.D."/>
            <person name="Koren S."/>
            <person name="Silverstein K.A.T."/>
            <person name="Beckman K.B."/>
            <person name="Gohl D.M."/>
        </authorList>
    </citation>
    <scope>NUCLEOTIDE SEQUENCE</scope>
    <source>
        <strain evidence="2">Duluth1</strain>
        <tissue evidence="2">Whole animal</tissue>
    </source>
</reference>
<evidence type="ECO:0000313" key="3">
    <source>
        <dbReference type="Proteomes" id="UP000828390"/>
    </source>
</evidence>
<dbReference type="PANTHER" id="PTHR22605">
    <property type="entry name" value="RZ-TYPE DOMAIN-CONTAINING PROTEIN"/>
    <property type="match status" value="1"/>
</dbReference>
<name>A0A9D4CMT8_DREPO</name>
<dbReference type="AlphaFoldDB" id="A0A9D4CMT8"/>
<protein>
    <submittedName>
        <fullName evidence="2">Uncharacterized protein</fullName>
    </submittedName>
</protein>
<sequence>METGNTVVLLNLENLYESLYDALNQYYVYFGGERYVDLGLGTHRVKCPVHKNFR</sequence>
<dbReference type="GO" id="GO:0004842">
    <property type="term" value="F:ubiquitin-protein transferase activity"/>
    <property type="evidence" value="ECO:0007669"/>
    <property type="project" value="InterPro"/>
</dbReference>
<dbReference type="InterPro" id="IPR031248">
    <property type="entry name" value="RNF213"/>
</dbReference>
<keyword evidence="3" id="KW-1185">Reference proteome</keyword>
<accession>A0A9D4CMT8</accession>
<dbReference type="GO" id="GO:0016887">
    <property type="term" value="F:ATP hydrolysis activity"/>
    <property type="evidence" value="ECO:0007669"/>
    <property type="project" value="InterPro"/>
</dbReference>